<dbReference type="EMBL" id="JABSNM010000003">
    <property type="protein sequence ID" value="NRT55171.1"/>
    <property type="molecule type" value="Genomic_DNA"/>
</dbReference>
<organism evidence="1 2">
    <name type="scientific">Sphaerotilus uruguayifluvii</name>
    <dbReference type="NCBI Taxonomy" id="2735897"/>
    <lineage>
        <taxon>Bacteria</taxon>
        <taxon>Pseudomonadati</taxon>
        <taxon>Pseudomonadota</taxon>
        <taxon>Betaproteobacteria</taxon>
        <taxon>Burkholderiales</taxon>
        <taxon>Sphaerotilaceae</taxon>
        <taxon>Sphaerotilus</taxon>
    </lineage>
</organism>
<keyword evidence="2" id="KW-1185">Reference proteome</keyword>
<accession>A0ABX2FYS3</accession>
<proteinExistence type="predicted"/>
<reference evidence="1 2" key="1">
    <citation type="submission" date="2020-05" db="EMBL/GenBank/DDBJ databases">
        <title>Genomic Encyclopedia of Type Strains, Phase IV (KMG-V): Genome sequencing to study the core and pangenomes of soil and plant-associated prokaryotes.</title>
        <authorList>
            <person name="Whitman W."/>
        </authorList>
    </citation>
    <scope>NUCLEOTIDE SEQUENCE [LARGE SCALE GENOMIC DNA]</scope>
    <source>
        <strain evidence="1 2">C29</strain>
    </source>
</reference>
<evidence type="ECO:0000313" key="2">
    <source>
        <dbReference type="Proteomes" id="UP001516061"/>
    </source>
</evidence>
<protein>
    <recommendedName>
        <fullName evidence="3">4-(hydroxymethyl)-2-furancarboxaldehyde-phosphate synthase</fullName>
    </recommendedName>
</protein>
<comment type="caution">
    <text evidence="1">The sequence shown here is derived from an EMBL/GenBank/DDBJ whole genome shotgun (WGS) entry which is preliminary data.</text>
</comment>
<sequence length="261" mass="27501">MDNPRIDRQGPTGKEDVMRWQVAVRSSQDAAAAVRAGALGLELQVAAPERVRAICTQVRNQADGVLIGVTLPQAGSTAALQARLQPLLEAGADRIAVPLGDAATAAPLLRLLATLDRRERGRGGPALVPVLALPVHELAGGTAVDRVESLASLARAEGLRAVLLDLEAGAADTPGAVWRLRPLPARVPALIRALQGAGIEVGVQVAVRREDIGRLVDWAPDSATLVCQERDAQGDPVLDVDRLLERLRDPRTPQRQPALAG</sequence>
<evidence type="ECO:0008006" key="3">
    <source>
        <dbReference type="Google" id="ProtNLM"/>
    </source>
</evidence>
<dbReference type="RefSeq" id="WP_173804160.1">
    <property type="nucleotide sequence ID" value="NZ_JABSNM010000003.1"/>
</dbReference>
<evidence type="ECO:0000313" key="1">
    <source>
        <dbReference type="EMBL" id="NRT55171.1"/>
    </source>
</evidence>
<name>A0ABX2FYS3_9BURK</name>
<gene>
    <name evidence="1" type="ORF">HNQ01_000881</name>
</gene>
<dbReference type="Proteomes" id="UP001516061">
    <property type="component" value="Unassembled WGS sequence"/>
</dbReference>